<gene>
    <name evidence="2" type="ORF">HW450_08245</name>
</gene>
<dbReference type="AlphaFoldDB" id="A0A7G5FCL9"/>
<dbReference type="SUPFAM" id="SSF53098">
    <property type="entry name" value="Ribonuclease H-like"/>
    <property type="match status" value="1"/>
</dbReference>
<reference evidence="2 3" key="1">
    <citation type="submission" date="2020-07" db="EMBL/GenBank/DDBJ databases">
        <title>non toxigenic Corynebacterium sp. nov from a clinical source.</title>
        <authorList>
            <person name="Bernier A.-M."/>
            <person name="Bernard K."/>
        </authorList>
    </citation>
    <scope>NUCLEOTIDE SEQUENCE [LARGE SCALE GENOMIC DNA]</scope>
    <source>
        <strain evidence="3">NML 93-0612</strain>
    </source>
</reference>
<dbReference type="InterPro" id="IPR012337">
    <property type="entry name" value="RNaseH-like_sf"/>
</dbReference>
<sequence>MISPSDLVGCRYRSVQRSAHPDVPPTPAGLARLERIEKARAVVFESLPVTPARGDRGYFARVDAGDDFFDTLEAIAAGATLITNAVLNDVSIDILVAFNGGYLPVIITNHRAARPHAGRRVSYLAVPRLGLGSPLTGEYKIRHHAIDTYRLAIAGRALQEMDLERGYGGVIGQDRTRAFLDPLPPLYDALDRALLVETPTAPRRVKECDSCRYWPYCSEQLTASDDISLLLPGDRANPYREMGLTTVSALAAANLGDASRMAVAFQNGEVVVPRGPVTAPRFDVELDIDLESYLDQGVYLWGAFDGSTYHAFTAWSLSTESEAFAAFWDFISGVRDDALEQGLTFGAFCYSNHGENHWLRSAARRFAGQPGVPSLEEVEDFIGAPYWIDIFQLVRKQFLGPFGLGLKVIAPAAGYNYHVDVDGESSVNLYLAAASGATDAREELLQYNEDDCRATAAVREWLAGFGNAN</sequence>
<organism evidence="2 3">
    <name type="scientific">Corynebacterium hindlerae</name>
    <dbReference type="NCBI Taxonomy" id="699041"/>
    <lineage>
        <taxon>Bacteria</taxon>
        <taxon>Bacillati</taxon>
        <taxon>Actinomycetota</taxon>
        <taxon>Actinomycetes</taxon>
        <taxon>Mycobacteriales</taxon>
        <taxon>Corynebacteriaceae</taxon>
        <taxon>Corynebacterium</taxon>
    </lineage>
</organism>
<dbReference type="NCBIfam" id="TIGR03491">
    <property type="entry name" value="TM0106 family RecB-like putative nuclease"/>
    <property type="match status" value="1"/>
</dbReference>
<protein>
    <submittedName>
        <fullName evidence="2">TM0106 family RecB-like putative nuclease</fullName>
    </submittedName>
</protein>
<dbReference type="RefSeq" id="WP_182385169.1">
    <property type="nucleotide sequence ID" value="NZ_CP059833.1"/>
</dbReference>
<dbReference type="Proteomes" id="UP000515570">
    <property type="component" value="Chromosome"/>
</dbReference>
<evidence type="ECO:0000313" key="3">
    <source>
        <dbReference type="Proteomes" id="UP000515570"/>
    </source>
</evidence>
<proteinExistence type="predicted"/>
<dbReference type="InterPro" id="IPR038720">
    <property type="entry name" value="YprB_RNase_H-like_dom"/>
</dbReference>
<dbReference type="Pfam" id="PF13482">
    <property type="entry name" value="RNase_H_2"/>
    <property type="match status" value="1"/>
</dbReference>
<name>A0A7G5FCL9_9CORY</name>
<dbReference type="InterPro" id="IPR019993">
    <property type="entry name" value="RecB_nuclease_TM0106_put"/>
</dbReference>
<evidence type="ECO:0000259" key="1">
    <source>
        <dbReference type="Pfam" id="PF13482"/>
    </source>
</evidence>
<accession>A0A7G5FCL9</accession>
<keyword evidence="3" id="KW-1185">Reference proteome</keyword>
<dbReference type="EMBL" id="CP059833">
    <property type="protein sequence ID" value="QMV84360.1"/>
    <property type="molecule type" value="Genomic_DNA"/>
</dbReference>
<feature type="domain" description="YprB ribonuclease H-like" evidence="1">
    <location>
        <begin position="289"/>
        <end position="462"/>
    </location>
</feature>
<evidence type="ECO:0000313" key="2">
    <source>
        <dbReference type="EMBL" id="QMV84360.1"/>
    </source>
</evidence>